<dbReference type="GO" id="GO:0005524">
    <property type="term" value="F:ATP binding"/>
    <property type="evidence" value="ECO:0007669"/>
    <property type="project" value="UniProtKB-UniRule"/>
</dbReference>
<feature type="domain" description="ATP-grasp" evidence="2">
    <location>
        <begin position="125"/>
        <end position="326"/>
    </location>
</feature>
<dbReference type="GO" id="GO:0034025">
    <property type="term" value="F:D-aspartate ligase activity"/>
    <property type="evidence" value="ECO:0007669"/>
    <property type="project" value="UniProtKB-EC"/>
</dbReference>
<dbReference type="RefSeq" id="WP_034534467.1">
    <property type="nucleotide sequence ID" value="NZ_JGZU01000003.1"/>
</dbReference>
<dbReference type="STRING" id="356829.BITS_0325"/>
<dbReference type="GO" id="GO:0046872">
    <property type="term" value="F:metal ion binding"/>
    <property type="evidence" value="ECO:0007669"/>
    <property type="project" value="InterPro"/>
</dbReference>
<gene>
    <name evidence="3" type="ORF">BITS_0325</name>
</gene>
<protein>
    <submittedName>
        <fullName evidence="3">ATP-grasp superfamily protein</fullName>
        <ecNumber evidence="3">6.3.1.12</ecNumber>
    </submittedName>
</protein>
<evidence type="ECO:0000313" key="4">
    <source>
        <dbReference type="Proteomes" id="UP000029080"/>
    </source>
</evidence>
<keyword evidence="1" id="KW-0547">Nucleotide-binding</keyword>
<dbReference type="eggNOG" id="COG3919">
    <property type="taxonomic scope" value="Bacteria"/>
</dbReference>
<comment type="caution">
    <text evidence="3">The sequence shown here is derived from an EMBL/GenBank/DDBJ whole genome shotgun (WGS) entry which is preliminary data.</text>
</comment>
<dbReference type="InterPro" id="IPR011761">
    <property type="entry name" value="ATP-grasp"/>
</dbReference>
<keyword evidence="3" id="KW-0436">Ligase</keyword>
<dbReference type="EMBL" id="JGZU01000003">
    <property type="protein sequence ID" value="KFJ08013.1"/>
    <property type="molecule type" value="Genomic_DNA"/>
</dbReference>
<accession>A0A087EJR2</accession>
<proteinExistence type="predicted"/>
<dbReference type="EC" id="6.3.1.12" evidence="3"/>
<dbReference type="SUPFAM" id="SSF56059">
    <property type="entry name" value="Glutathione synthetase ATP-binding domain-like"/>
    <property type="match status" value="1"/>
</dbReference>
<evidence type="ECO:0000259" key="2">
    <source>
        <dbReference type="PROSITE" id="PS50975"/>
    </source>
</evidence>
<name>A0A087EJR2_9BIFI</name>
<sequence>MKQFHPVLLGSDINAYGMARAFHEQYGIISTAFAHFQLSPTKFTSIMNVHIVEDFDQLDTFVSTLIGFGKRMKAENPDTVLLLIPCGDLYANLISHSGDRLREYFVYNTLDPQLNRQLSYKSTFYETCERYGLPHPKTKVVTKEGVSRGDHTDLPFPYPVAMKPVDSAAWLDIDFPGRKKAFIIDNPEELDTLIRRAYDAGYEADMVIQDFIPGDDSRMRVLNAYVDHHHRVRMMMLGHPLLEDPTPEAVGNYAAIIPDYNEGVFDRIKAFLEAIGYEGVANFDMKYDERDSEYKLFEINLRQGRSSYFVTLNGCNLAKYFVDDLVEDTPFDGNTLYAHGDKLWLQIPHSIFRDYVAPSDDKNRGLDMLAKGNWGSTLKYDKDRHLKRWLMLRHMDSIYVKRYAEFFKQKADLK</sequence>
<evidence type="ECO:0000256" key="1">
    <source>
        <dbReference type="PROSITE-ProRule" id="PRU00409"/>
    </source>
</evidence>
<evidence type="ECO:0000313" key="3">
    <source>
        <dbReference type="EMBL" id="KFJ08013.1"/>
    </source>
</evidence>
<dbReference type="OrthoDB" id="5420347at2"/>
<keyword evidence="1" id="KW-0067">ATP-binding</keyword>
<dbReference type="AlphaFoldDB" id="A0A087EJR2"/>
<organism evidence="3 4">
    <name type="scientific">Bifidobacterium tsurumiense</name>
    <dbReference type="NCBI Taxonomy" id="356829"/>
    <lineage>
        <taxon>Bacteria</taxon>
        <taxon>Bacillati</taxon>
        <taxon>Actinomycetota</taxon>
        <taxon>Actinomycetes</taxon>
        <taxon>Bifidobacteriales</taxon>
        <taxon>Bifidobacteriaceae</taxon>
        <taxon>Bifidobacterium</taxon>
    </lineage>
</organism>
<reference evidence="3 4" key="1">
    <citation type="submission" date="2014-03" db="EMBL/GenBank/DDBJ databases">
        <title>Genomics of Bifidobacteria.</title>
        <authorList>
            <person name="Ventura M."/>
            <person name="Milani C."/>
            <person name="Lugli G.A."/>
        </authorList>
    </citation>
    <scope>NUCLEOTIDE SEQUENCE [LARGE SCALE GENOMIC DNA]</scope>
    <source>
        <strain evidence="3 4">JCM 13495</strain>
    </source>
</reference>
<dbReference type="Proteomes" id="UP000029080">
    <property type="component" value="Unassembled WGS sequence"/>
</dbReference>
<keyword evidence="4" id="KW-1185">Reference proteome</keyword>
<dbReference type="PROSITE" id="PS50975">
    <property type="entry name" value="ATP_GRASP"/>
    <property type="match status" value="1"/>
</dbReference>
<dbReference type="Gene3D" id="3.30.470.20">
    <property type="entry name" value="ATP-grasp fold, B domain"/>
    <property type="match status" value="1"/>
</dbReference>